<evidence type="ECO:0000256" key="3">
    <source>
        <dbReference type="ARBA" id="ARBA00023136"/>
    </source>
</evidence>
<keyword evidence="4 5" id="KW-0998">Cell outer membrane</keyword>
<dbReference type="RefSeq" id="WP_146864231.1">
    <property type="nucleotide sequence ID" value="NZ_BKAU01000004.1"/>
</dbReference>
<dbReference type="InterPro" id="IPR008969">
    <property type="entry name" value="CarboxyPept-like_regulatory"/>
</dbReference>
<dbReference type="GO" id="GO:0044718">
    <property type="term" value="P:siderophore transmembrane transport"/>
    <property type="evidence" value="ECO:0007669"/>
    <property type="project" value="TreeGrafter"/>
</dbReference>
<dbReference type="InterPro" id="IPR039426">
    <property type="entry name" value="TonB-dep_rcpt-like"/>
</dbReference>
<keyword evidence="8" id="KW-1185">Reference proteome</keyword>
<protein>
    <submittedName>
        <fullName evidence="7">SusC/RagA family TonB-linked outer membrane protein</fullName>
    </submittedName>
</protein>
<keyword evidence="5" id="KW-0812">Transmembrane</keyword>
<keyword evidence="1 5" id="KW-0813">Transport</keyword>
<comment type="subcellular location">
    <subcellularLocation>
        <location evidence="5">Cell outer membrane</location>
        <topology evidence="5">Multi-pass membrane protein</topology>
    </subcellularLocation>
</comment>
<dbReference type="Gene3D" id="2.170.130.10">
    <property type="entry name" value="TonB-dependent receptor, plug domain"/>
    <property type="match status" value="1"/>
</dbReference>
<keyword evidence="5" id="KW-1134">Transmembrane beta strand</keyword>
<gene>
    <name evidence="7" type="ORF">CCY01nite_32940</name>
</gene>
<evidence type="ECO:0000313" key="7">
    <source>
        <dbReference type="EMBL" id="GEP97034.1"/>
    </source>
</evidence>
<dbReference type="Pfam" id="PF13715">
    <property type="entry name" value="CarbopepD_reg_2"/>
    <property type="match status" value="1"/>
</dbReference>
<dbReference type="NCBIfam" id="TIGR04057">
    <property type="entry name" value="SusC_RagA_signa"/>
    <property type="match status" value="1"/>
</dbReference>
<dbReference type="InterPro" id="IPR023996">
    <property type="entry name" value="TonB-dep_OMP_SusC/RagA"/>
</dbReference>
<dbReference type="Pfam" id="PF07660">
    <property type="entry name" value="STN"/>
    <property type="match status" value="1"/>
</dbReference>
<dbReference type="Gene3D" id="3.55.50.30">
    <property type="match status" value="1"/>
</dbReference>
<evidence type="ECO:0000256" key="5">
    <source>
        <dbReference type="PROSITE-ProRule" id="PRU01360"/>
    </source>
</evidence>
<dbReference type="SUPFAM" id="SSF56935">
    <property type="entry name" value="Porins"/>
    <property type="match status" value="1"/>
</dbReference>
<dbReference type="OrthoDB" id="9768177at2"/>
<reference evidence="7 8" key="1">
    <citation type="submission" date="2019-07" db="EMBL/GenBank/DDBJ databases">
        <title>Whole genome shotgun sequence of Chitinophaga cymbidii NBRC 109752.</title>
        <authorList>
            <person name="Hosoyama A."/>
            <person name="Uohara A."/>
            <person name="Ohji S."/>
            <person name="Ichikawa N."/>
        </authorList>
    </citation>
    <scope>NUCLEOTIDE SEQUENCE [LARGE SCALE GENOMIC DNA]</scope>
    <source>
        <strain evidence="7 8">NBRC 109752</strain>
    </source>
</reference>
<dbReference type="NCBIfam" id="TIGR04056">
    <property type="entry name" value="OMP_RagA_SusC"/>
    <property type="match status" value="1"/>
</dbReference>
<dbReference type="InterPro" id="IPR012910">
    <property type="entry name" value="Plug_dom"/>
</dbReference>
<dbReference type="Gene3D" id="2.60.40.1120">
    <property type="entry name" value="Carboxypeptidase-like, regulatory domain"/>
    <property type="match status" value="1"/>
</dbReference>
<proteinExistence type="inferred from homology"/>
<dbReference type="InterPro" id="IPR037066">
    <property type="entry name" value="Plug_dom_sf"/>
</dbReference>
<accession>A0A512RMV1</accession>
<dbReference type="GO" id="GO:0015344">
    <property type="term" value="F:siderophore uptake transmembrane transporter activity"/>
    <property type="evidence" value="ECO:0007669"/>
    <property type="project" value="TreeGrafter"/>
</dbReference>
<keyword evidence="2" id="KW-0732">Signal</keyword>
<dbReference type="AlphaFoldDB" id="A0A512RMV1"/>
<dbReference type="PROSITE" id="PS52016">
    <property type="entry name" value="TONB_DEPENDENT_REC_3"/>
    <property type="match status" value="1"/>
</dbReference>
<comment type="caution">
    <text evidence="7">The sequence shown here is derived from an EMBL/GenBank/DDBJ whole genome shotgun (WGS) entry which is preliminary data.</text>
</comment>
<dbReference type="PANTHER" id="PTHR30069:SF29">
    <property type="entry name" value="HEMOGLOBIN AND HEMOGLOBIN-HAPTOGLOBIN-BINDING PROTEIN 1-RELATED"/>
    <property type="match status" value="1"/>
</dbReference>
<sequence length="1125" mass="125545">MQRFHHYRFLLYGKLTFALCIIAFIQVQASAYAQKITLNVTDAPVEQVLQELKRQSGYKLLYNDAQLATARPVSISVKDATLEEVLRLCFAGQPLDYTIRENTIVIKPRSGPVQQAFSVKGKVTGENNEPLPGVNVAVKGTTKGTATREDGSYVLSVPEGTETLVFTYIGYASQEIPIQKRATVDVKMAVENKSLSTLVVVGYGVQKKATLTGSVSAVNNAEIVTTKNESVMNMLTGKVPGLRIVQNSSEPGSFDNNFDIRGLGSPLMIIDGIPRDNIARLDPNDIENISVLKDASAAVYGVRAANGVILVTTKKGKTGRNLTYNGTYTWQTPAGLPRSLDAIGYMTLVNEKLMHNVNGGRLAYTDADFEAYRNGSKVSTDWYTPTIKDVVPQMQHNLSASGGGENVNYYLSLGYMEQEGFLRSKDLNYKRYNVRSNISGKVTSDITVDLSMNAILDQKNQPYQDSWWIIRSFWRQNPLEPVYANNNPAYLAHTPVDGTNPVAMSDKSIAGYKIFMNRWFQSSVSATYQAPFLDGLKFKGMYSYDFNTYTYKEYKQQYNQYTYDAASDTYTARPQQSPSSLRREYFERPNTLFQLSATFDRKFNGTEHEVSALLLYENQVRSSDNFYALRELSLAVDQLMAGNSSNQQGNMSSDLNDLYRNANRALVGRLNYAFRSKYLLEASFRRDGSSKFPENKQFGFFPGISVGWRISEEDFWKGSGKLGFINNLKLRASYGEMGDDGAVAYQFISGYTYPASGSYNELPPGAVFDREFINSLQSKGIPNPFITWYVAKTMNVGIDIDAWRGLLGATVEIFRRDRTGLLTTRAQSLPGVVGANLPQENLNSDRSQGIDIEINHGNKIGEFTYYAKAIYSYTRTRNRFVERSQAGNSYENWRQNSNDRFNNARWGLGAGGRFSSYEDIIKSPTYVGRGTVPGDYAYEDWNGDGMISDLDVHPIAYNGIPLINYGLTLGGSWKGIDLNLLIQGTNMVNIGYNEQLRESLWGGGSGLALFLDRWHPADPTADPYDPNTVWVPGKYAYTGTVPDENSAFNVQDASYIRLKSAEIGYTLSERLAGKVGLKGVRAFVNGYNLITITDIKYVDPEHPATLYSYLYPLNRTFSVGLNVKF</sequence>
<evidence type="ECO:0000259" key="6">
    <source>
        <dbReference type="SMART" id="SM00965"/>
    </source>
</evidence>
<dbReference type="Pfam" id="PF07715">
    <property type="entry name" value="Plug"/>
    <property type="match status" value="1"/>
</dbReference>
<comment type="similarity">
    <text evidence="5">Belongs to the TonB-dependent receptor family.</text>
</comment>
<evidence type="ECO:0000256" key="4">
    <source>
        <dbReference type="ARBA" id="ARBA00023237"/>
    </source>
</evidence>
<dbReference type="InterPro" id="IPR023997">
    <property type="entry name" value="TonB-dep_OMP_SusC/RagA_CS"/>
</dbReference>
<organism evidence="7 8">
    <name type="scientific">Chitinophaga cymbidii</name>
    <dbReference type="NCBI Taxonomy" id="1096750"/>
    <lineage>
        <taxon>Bacteria</taxon>
        <taxon>Pseudomonadati</taxon>
        <taxon>Bacteroidota</taxon>
        <taxon>Chitinophagia</taxon>
        <taxon>Chitinophagales</taxon>
        <taxon>Chitinophagaceae</taxon>
        <taxon>Chitinophaga</taxon>
    </lineage>
</organism>
<dbReference type="InterPro" id="IPR011662">
    <property type="entry name" value="Secretin/TonB_short_N"/>
</dbReference>
<evidence type="ECO:0000256" key="2">
    <source>
        <dbReference type="ARBA" id="ARBA00022729"/>
    </source>
</evidence>
<evidence type="ECO:0000256" key="1">
    <source>
        <dbReference type="ARBA" id="ARBA00022448"/>
    </source>
</evidence>
<dbReference type="GO" id="GO:0009279">
    <property type="term" value="C:cell outer membrane"/>
    <property type="evidence" value="ECO:0007669"/>
    <property type="project" value="UniProtKB-SubCell"/>
</dbReference>
<dbReference type="Proteomes" id="UP000321436">
    <property type="component" value="Unassembled WGS sequence"/>
</dbReference>
<dbReference type="EMBL" id="BKAU01000004">
    <property type="protein sequence ID" value="GEP97034.1"/>
    <property type="molecule type" value="Genomic_DNA"/>
</dbReference>
<dbReference type="PANTHER" id="PTHR30069">
    <property type="entry name" value="TONB-DEPENDENT OUTER MEMBRANE RECEPTOR"/>
    <property type="match status" value="1"/>
</dbReference>
<dbReference type="SUPFAM" id="SSF49464">
    <property type="entry name" value="Carboxypeptidase regulatory domain-like"/>
    <property type="match status" value="1"/>
</dbReference>
<name>A0A512RMV1_9BACT</name>
<dbReference type="SMART" id="SM00965">
    <property type="entry name" value="STN"/>
    <property type="match status" value="1"/>
</dbReference>
<keyword evidence="3 5" id="KW-0472">Membrane</keyword>
<feature type="domain" description="Secretin/TonB short N-terminal" evidence="6">
    <location>
        <begin position="58"/>
        <end position="109"/>
    </location>
</feature>
<evidence type="ECO:0000313" key="8">
    <source>
        <dbReference type="Proteomes" id="UP000321436"/>
    </source>
</evidence>